<evidence type="ECO:0000259" key="7">
    <source>
        <dbReference type="Pfam" id="PF00441"/>
    </source>
</evidence>
<dbReference type="SUPFAM" id="SSF47203">
    <property type="entry name" value="Acyl-CoA dehydrogenase C-terminal domain-like"/>
    <property type="match status" value="1"/>
</dbReference>
<reference evidence="10 11" key="1">
    <citation type="submission" date="2024-04" db="EMBL/GenBank/DDBJ databases">
        <title>Polymorphospora sp. isolated from Baiyangdian Lake in Xiong'an New Area.</title>
        <authorList>
            <person name="Zhang X."/>
            <person name="Liu J."/>
        </authorList>
    </citation>
    <scope>NUCLEOTIDE SEQUENCE [LARGE SCALE GENOMIC DNA]</scope>
    <source>
        <strain evidence="10 11">2-325</strain>
    </source>
</reference>
<accession>A0ABV5CLA4</accession>
<comment type="caution">
    <text evidence="10">The sequence shown here is derived from an EMBL/GenBank/DDBJ whole genome shotgun (WGS) entry which is preliminary data.</text>
</comment>
<dbReference type="InterPro" id="IPR013786">
    <property type="entry name" value="AcylCoA_DH/ox_N"/>
</dbReference>
<evidence type="ECO:0000256" key="6">
    <source>
        <dbReference type="RuleBase" id="RU362125"/>
    </source>
</evidence>
<dbReference type="Gene3D" id="2.40.110.10">
    <property type="entry name" value="Butyryl-CoA Dehydrogenase, subunit A, domain 2"/>
    <property type="match status" value="1"/>
</dbReference>
<proteinExistence type="inferred from homology"/>
<evidence type="ECO:0000313" key="10">
    <source>
        <dbReference type="EMBL" id="MFB6391801.1"/>
    </source>
</evidence>
<dbReference type="InterPro" id="IPR037069">
    <property type="entry name" value="AcylCoA_DH/ox_N_sf"/>
</dbReference>
<comment type="cofactor">
    <cofactor evidence="1 6">
        <name>FAD</name>
        <dbReference type="ChEBI" id="CHEBI:57692"/>
    </cofactor>
</comment>
<dbReference type="InterPro" id="IPR006091">
    <property type="entry name" value="Acyl-CoA_Oxase/DH_mid-dom"/>
</dbReference>
<feature type="domain" description="Acyl-CoA dehydrogenase/oxidase N-terminal" evidence="9">
    <location>
        <begin position="5"/>
        <end position="121"/>
    </location>
</feature>
<protein>
    <submittedName>
        <fullName evidence="10">Acyl-CoA dehydrogenase family protein</fullName>
    </submittedName>
</protein>
<feature type="domain" description="Acyl-CoA oxidase/dehydrogenase middle" evidence="8">
    <location>
        <begin position="126"/>
        <end position="205"/>
    </location>
</feature>
<evidence type="ECO:0000259" key="9">
    <source>
        <dbReference type="Pfam" id="PF02771"/>
    </source>
</evidence>
<dbReference type="Gene3D" id="1.10.540.10">
    <property type="entry name" value="Acyl-CoA dehydrogenase/oxidase, N-terminal domain"/>
    <property type="match status" value="1"/>
</dbReference>
<dbReference type="Pfam" id="PF00441">
    <property type="entry name" value="Acyl-CoA_dh_1"/>
    <property type="match status" value="1"/>
</dbReference>
<keyword evidence="5 6" id="KW-0560">Oxidoreductase</keyword>
<evidence type="ECO:0000256" key="1">
    <source>
        <dbReference type="ARBA" id="ARBA00001974"/>
    </source>
</evidence>
<dbReference type="EMBL" id="JBCGDC010000003">
    <property type="protein sequence ID" value="MFB6391801.1"/>
    <property type="molecule type" value="Genomic_DNA"/>
</dbReference>
<comment type="similarity">
    <text evidence="2 6">Belongs to the acyl-CoA dehydrogenase family.</text>
</comment>
<sequence>MPLFTPEQDKFRAEVCALLCEEDVVEAVARCRRLPGGEEPELLDVYRRLGERGWLAPNWPVEYGGLGATMVEKAIVTEELIRHGVPDVTHGLSVDIVGLAIALFGTDAQRARLLPGLARGETSAAVLFSEPGVGSDLSSLRTRAEPDGDGGWRLFGRKIFSMKTQFADFAVAAVRTTDTGVKYHGITLFLVPLRNLAVKMRPMWNLTEDRMVDVTLDGVRVGADDVLGEVDEGWQTVNRFLGLERTGVDTAAKAQRLLDTVLRQAAATGRLDDPAYAHRLLDLTARVRAARLLAWRCVTNLVEGRPDDVQSSAAKWHVTEVFKELAVLAPEFTGLDGVLDARDADAPADGIVDAAYREAPGLTLAAGTSQIMLYVVATQGLELLT</sequence>
<evidence type="ECO:0000313" key="11">
    <source>
        <dbReference type="Proteomes" id="UP001582793"/>
    </source>
</evidence>
<dbReference type="InterPro" id="IPR009100">
    <property type="entry name" value="AcylCoA_DH/oxidase_NM_dom_sf"/>
</dbReference>
<keyword evidence="4 6" id="KW-0274">FAD</keyword>
<organism evidence="10 11">
    <name type="scientific">Polymorphospora lycopeni</name>
    <dbReference type="NCBI Taxonomy" id="3140240"/>
    <lineage>
        <taxon>Bacteria</taxon>
        <taxon>Bacillati</taxon>
        <taxon>Actinomycetota</taxon>
        <taxon>Actinomycetes</taxon>
        <taxon>Micromonosporales</taxon>
        <taxon>Micromonosporaceae</taxon>
        <taxon>Polymorphospora</taxon>
    </lineage>
</organism>
<dbReference type="InterPro" id="IPR046373">
    <property type="entry name" value="Acyl-CoA_Oxase/DH_mid-dom_sf"/>
</dbReference>
<evidence type="ECO:0000256" key="5">
    <source>
        <dbReference type="ARBA" id="ARBA00023002"/>
    </source>
</evidence>
<dbReference type="Pfam" id="PF02770">
    <property type="entry name" value="Acyl-CoA_dh_M"/>
    <property type="match status" value="1"/>
</dbReference>
<feature type="domain" description="Acyl-CoA dehydrogenase/oxidase C-terminal" evidence="7">
    <location>
        <begin position="231"/>
        <end position="379"/>
    </location>
</feature>
<evidence type="ECO:0000256" key="2">
    <source>
        <dbReference type="ARBA" id="ARBA00009347"/>
    </source>
</evidence>
<dbReference type="InterPro" id="IPR036250">
    <property type="entry name" value="AcylCo_DH-like_C"/>
</dbReference>
<evidence type="ECO:0000259" key="8">
    <source>
        <dbReference type="Pfam" id="PF02770"/>
    </source>
</evidence>
<keyword evidence="11" id="KW-1185">Reference proteome</keyword>
<name>A0ABV5CLA4_9ACTN</name>
<evidence type="ECO:0000256" key="4">
    <source>
        <dbReference type="ARBA" id="ARBA00022827"/>
    </source>
</evidence>
<dbReference type="Gene3D" id="1.20.140.10">
    <property type="entry name" value="Butyryl-CoA Dehydrogenase, subunit A, domain 3"/>
    <property type="match status" value="1"/>
</dbReference>
<dbReference type="Proteomes" id="UP001582793">
    <property type="component" value="Unassembled WGS sequence"/>
</dbReference>
<dbReference type="PANTHER" id="PTHR43292">
    <property type="entry name" value="ACYL-COA DEHYDROGENASE"/>
    <property type="match status" value="1"/>
</dbReference>
<dbReference type="SUPFAM" id="SSF56645">
    <property type="entry name" value="Acyl-CoA dehydrogenase NM domain-like"/>
    <property type="match status" value="1"/>
</dbReference>
<gene>
    <name evidence="10" type="ORF">AAFH96_01610</name>
</gene>
<keyword evidence="3 6" id="KW-0285">Flavoprotein</keyword>
<evidence type="ECO:0000256" key="3">
    <source>
        <dbReference type="ARBA" id="ARBA00022630"/>
    </source>
</evidence>
<dbReference type="InterPro" id="IPR009075">
    <property type="entry name" value="AcylCo_DH/oxidase_C"/>
</dbReference>
<dbReference type="RefSeq" id="WP_375732739.1">
    <property type="nucleotide sequence ID" value="NZ_JBCGDC010000003.1"/>
</dbReference>
<dbReference type="Pfam" id="PF02771">
    <property type="entry name" value="Acyl-CoA_dh_N"/>
    <property type="match status" value="1"/>
</dbReference>
<dbReference type="InterPro" id="IPR052161">
    <property type="entry name" value="Mycobact_Acyl-CoA_DH"/>
</dbReference>
<dbReference type="PANTHER" id="PTHR43292:SF4">
    <property type="entry name" value="ACYL-COA DEHYDROGENASE FADE34"/>
    <property type="match status" value="1"/>
</dbReference>